<organism evidence="2 3">
    <name type="scientific">Phocaeicola vulgatus</name>
    <name type="common">Bacteroides vulgatus</name>
    <dbReference type="NCBI Taxonomy" id="821"/>
    <lineage>
        <taxon>Bacteria</taxon>
        <taxon>Pseudomonadati</taxon>
        <taxon>Bacteroidota</taxon>
        <taxon>Bacteroidia</taxon>
        <taxon>Bacteroidales</taxon>
        <taxon>Bacteroidaceae</taxon>
        <taxon>Phocaeicola</taxon>
    </lineage>
</organism>
<evidence type="ECO:0000313" key="2">
    <source>
        <dbReference type="EMBL" id="MSS47786.1"/>
    </source>
</evidence>
<name>A0A7K0JCX3_PHOVU</name>
<dbReference type="SMART" id="SM00974">
    <property type="entry name" value="T5orf172"/>
    <property type="match status" value="1"/>
</dbReference>
<dbReference type="RefSeq" id="WP_154577247.1">
    <property type="nucleotide sequence ID" value="NZ_VULU01000007.1"/>
</dbReference>
<dbReference type="EMBL" id="VULU01000007">
    <property type="protein sequence ID" value="MSS47786.1"/>
    <property type="molecule type" value="Genomic_DNA"/>
</dbReference>
<protein>
    <submittedName>
        <fullName evidence="2">GIY-YIG nuclease family protein</fullName>
    </submittedName>
</protein>
<dbReference type="Pfam" id="PF13455">
    <property type="entry name" value="MUG113"/>
    <property type="match status" value="1"/>
</dbReference>
<evidence type="ECO:0000259" key="1">
    <source>
        <dbReference type="SMART" id="SM00974"/>
    </source>
</evidence>
<feature type="domain" description="Bacteriophage T5 Orf172 DNA-binding" evidence="1">
    <location>
        <begin position="116"/>
        <end position="186"/>
    </location>
</feature>
<evidence type="ECO:0000313" key="3">
    <source>
        <dbReference type="Proteomes" id="UP000460950"/>
    </source>
</evidence>
<sequence length="196" mass="22122">MTDLVFKGQNDQVLTNSLKDFIETMYPDLGDCIKLYEDCYTKCIICADGSVLTQLELADSLIEYALLGNFDKAVVVNSYLFGDRKMLHYAILKTMAEVLSNPPKNCKNRSTYLMKDKNTGLVKIGSSSDISVRIQTLSCGNPYLSILAVLDKNIEKELHLKFADKKIKGEFYNLTNEDVSHIIKKYGFTSYVKSII</sequence>
<gene>
    <name evidence="2" type="ORF">FYJ30_05510</name>
</gene>
<dbReference type="AlphaFoldDB" id="A0A7K0JCX3"/>
<comment type="caution">
    <text evidence="2">The sequence shown here is derived from an EMBL/GenBank/DDBJ whole genome shotgun (WGS) entry which is preliminary data.</text>
</comment>
<dbReference type="InterPro" id="IPR018306">
    <property type="entry name" value="Phage_T5_Orf172_DNA-bd"/>
</dbReference>
<proteinExistence type="predicted"/>
<accession>A0A7K0JCX3</accession>
<dbReference type="Proteomes" id="UP000460950">
    <property type="component" value="Unassembled WGS sequence"/>
</dbReference>
<reference evidence="2 3" key="1">
    <citation type="submission" date="2019-09" db="EMBL/GenBank/DDBJ databases">
        <title>In-depth cultivation of the pig gut microbiome towards novel bacterial diversity and tailored functional studies.</title>
        <authorList>
            <person name="Wylensek D."/>
            <person name="Hitch T.C.A."/>
            <person name="Clavel T."/>
        </authorList>
    </citation>
    <scope>NUCLEOTIDE SEQUENCE [LARGE SCALE GENOMIC DNA]</scope>
    <source>
        <strain evidence="2 3">WCA-389-WT-3C</strain>
    </source>
</reference>